<dbReference type="Proteomes" id="UP000271548">
    <property type="component" value="Unassembled WGS sequence"/>
</dbReference>
<sequence>MTSPGSSPSPTGAEPSHRRLDARRNHEKIIAAARELFGEHGLQVTVPQVAERAGVGRATVYRSYPSKDDLILALAREQLQALERLTLTALDSTDAYQGLRDYVPELFERLAHDRVLATVFFEARLSPASHLLDLVGRLVEAAIPSGRIRADADQLDVRVVLCGTVRQLIALDQWDPALWRRYGEMVLNAFHP</sequence>
<comment type="caution">
    <text evidence="8">The sequence shown here is derived from an EMBL/GenBank/DDBJ whole genome shotgun (WGS) entry which is preliminary data.</text>
</comment>
<evidence type="ECO:0000313" key="8">
    <source>
        <dbReference type="EMBL" id="RKN29183.1"/>
    </source>
</evidence>
<dbReference type="PANTHER" id="PTHR30055:SF234">
    <property type="entry name" value="HTH-TYPE TRANSCRIPTIONAL REGULATOR BETI"/>
    <property type="match status" value="1"/>
</dbReference>
<dbReference type="PANTHER" id="PTHR30055">
    <property type="entry name" value="HTH-TYPE TRANSCRIPTIONAL REGULATOR RUTR"/>
    <property type="match status" value="1"/>
</dbReference>
<dbReference type="RefSeq" id="WP_120681854.1">
    <property type="nucleotide sequence ID" value="NZ_RAZS01000010.1"/>
</dbReference>
<dbReference type="EMBL" id="RAZS01000010">
    <property type="protein sequence ID" value="RKN15744.1"/>
    <property type="molecule type" value="Genomic_DNA"/>
</dbReference>
<keyword evidence="9" id="KW-1185">Reference proteome</keyword>
<dbReference type="InterPro" id="IPR050109">
    <property type="entry name" value="HTH-type_TetR-like_transc_reg"/>
</dbReference>
<dbReference type="SUPFAM" id="SSF48498">
    <property type="entry name" value="Tetracyclin repressor-like, C-terminal domain"/>
    <property type="match status" value="1"/>
</dbReference>
<feature type="DNA-binding region" description="H-T-H motif" evidence="4">
    <location>
        <begin position="45"/>
        <end position="64"/>
    </location>
</feature>
<evidence type="ECO:0000259" key="6">
    <source>
        <dbReference type="PROSITE" id="PS50977"/>
    </source>
</evidence>
<evidence type="ECO:0000313" key="7">
    <source>
        <dbReference type="EMBL" id="RKN15744.1"/>
    </source>
</evidence>
<feature type="compositionally biased region" description="Low complexity" evidence="5">
    <location>
        <begin position="1"/>
        <end position="12"/>
    </location>
</feature>
<evidence type="ECO:0000256" key="3">
    <source>
        <dbReference type="ARBA" id="ARBA00023163"/>
    </source>
</evidence>
<keyword evidence="2 4" id="KW-0238">DNA-binding</keyword>
<evidence type="ECO:0000256" key="4">
    <source>
        <dbReference type="PROSITE-ProRule" id="PRU00335"/>
    </source>
</evidence>
<protein>
    <submittedName>
        <fullName evidence="8">TetR/AcrR family transcriptional regulator</fullName>
    </submittedName>
</protein>
<organism evidence="8 10">
    <name type="scientific">Micromonospora musae</name>
    <dbReference type="NCBI Taxonomy" id="1894970"/>
    <lineage>
        <taxon>Bacteria</taxon>
        <taxon>Bacillati</taxon>
        <taxon>Actinomycetota</taxon>
        <taxon>Actinomycetes</taxon>
        <taxon>Micromonosporales</taxon>
        <taxon>Micromonosporaceae</taxon>
        <taxon>Micromonospora</taxon>
    </lineage>
</organism>
<gene>
    <name evidence="8" type="ORF">D7044_23565</name>
    <name evidence="7" type="ORF">D7147_25100</name>
</gene>
<evidence type="ECO:0000313" key="10">
    <source>
        <dbReference type="Proteomes" id="UP000275865"/>
    </source>
</evidence>
<feature type="region of interest" description="Disordered" evidence="5">
    <location>
        <begin position="1"/>
        <end position="22"/>
    </location>
</feature>
<evidence type="ECO:0000256" key="5">
    <source>
        <dbReference type="SAM" id="MobiDB-lite"/>
    </source>
</evidence>
<dbReference type="PRINTS" id="PR00455">
    <property type="entry name" value="HTHTETR"/>
</dbReference>
<dbReference type="OrthoDB" id="9795011at2"/>
<dbReference type="InterPro" id="IPR009057">
    <property type="entry name" value="Homeodomain-like_sf"/>
</dbReference>
<dbReference type="PROSITE" id="PS50977">
    <property type="entry name" value="HTH_TETR_2"/>
    <property type="match status" value="1"/>
</dbReference>
<proteinExistence type="predicted"/>
<dbReference type="GO" id="GO:0003700">
    <property type="term" value="F:DNA-binding transcription factor activity"/>
    <property type="evidence" value="ECO:0007669"/>
    <property type="project" value="TreeGrafter"/>
</dbReference>
<dbReference type="InterPro" id="IPR001647">
    <property type="entry name" value="HTH_TetR"/>
</dbReference>
<evidence type="ECO:0000313" key="9">
    <source>
        <dbReference type="Proteomes" id="UP000271548"/>
    </source>
</evidence>
<evidence type="ECO:0000256" key="1">
    <source>
        <dbReference type="ARBA" id="ARBA00023015"/>
    </source>
</evidence>
<keyword evidence="3" id="KW-0804">Transcription</keyword>
<dbReference type="SUPFAM" id="SSF46689">
    <property type="entry name" value="Homeodomain-like"/>
    <property type="match status" value="1"/>
</dbReference>
<dbReference type="AlphaFoldDB" id="A0A3A9XXP6"/>
<name>A0A3A9XXP6_9ACTN</name>
<dbReference type="Gene3D" id="1.10.357.10">
    <property type="entry name" value="Tetracycline Repressor, domain 2"/>
    <property type="match status" value="1"/>
</dbReference>
<dbReference type="GO" id="GO:0000976">
    <property type="term" value="F:transcription cis-regulatory region binding"/>
    <property type="evidence" value="ECO:0007669"/>
    <property type="project" value="TreeGrafter"/>
</dbReference>
<evidence type="ECO:0000256" key="2">
    <source>
        <dbReference type="ARBA" id="ARBA00023125"/>
    </source>
</evidence>
<reference evidence="9 10" key="1">
    <citation type="submission" date="2018-09" db="EMBL/GenBank/DDBJ databases">
        <title>Micromonospora sp. nov. MS1-9, isolated from a root of Musa sp.</title>
        <authorList>
            <person name="Kuncharoen N."/>
            <person name="Kudo T."/>
            <person name="Ohkuma M."/>
            <person name="Yuki M."/>
            <person name="Tanasupawat S."/>
        </authorList>
    </citation>
    <scope>NUCLEOTIDE SEQUENCE [LARGE SCALE GENOMIC DNA]</scope>
    <source>
        <strain evidence="8 10">MS1-9</strain>
        <strain evidence="7 9">NGC1-4</strain>
    </source>
</reference>
<feature type="domain" description="HTH tetR-type" evidence="6">
    <location>
        <begin position="23"/>
        <end position="82"/>
    </location>
</feature>
<dbReference type="Proteomes" id="UP000275865">
    <property type="component" value="Unassembled WGS sequence"/>
</dbReference>
<dbReference type="InterPro" id="IPR036271">
    <property type="entry name" value="Tet_transcr_reg_TetR-rel_C_sf"/>
</dbReference>
<dbReference type="EMBL" id="RAZT01000012">
    <property type="protein sequence ID" value="RKN29183.1"/>
    <property type="molecule type" value="Genomic_DNA"/>
</dbReference>
<keyword evidence="1" id="KW-0805">Transcription regulation</keyword>
<dbReference type="Pfam" id="PF00440">
    <property type="entry name" value="TetR_N"/>
    <property type="match status" value="1"/>
</dbReference>
<accession>A0A3A9XXP6</accession>